<dbReference type="EMBL" id="AOCK01000014">
    <property type="protein sequence ID" value="EMQ96705.1"/>
    <property type="molecule type" value="Genomic_DNA"/>
</dbReference>
<proteinExistence type="predicted"/>
<accession>M7MP39</accession>
<dbReference type="STRING" id="1276920.ADIAG_03842"/>
<sequence>MVEVSASPARVSGSFNTTEPSGDRTLKVYSNGTIRFKDVVYSLTTRQAHRQVTITWDPEAIIFVTMEGEIIAEFGWPAPGTKHVGIKSARTSFQRAVKT</sequence>
<name>M7MP39_9MICC</name>
<dbReference type="Proteomes" id="UP000012015">
    <property type="component" value="Unassembled WGS sequence"/>
</dbReference>
<dbReference type="PATRIC" id="fig|1276920.7.peg.3841"/>
<feature type="region of interest" description="Disordered" evidence="1">
    <location>
        <begin position="1"/>
        <end position="22"/>
    </location>
</feature>
<keyword evidence="3" id="KW-1185">Reference proteome</keyword>
<evidence type="ECO:0000313" key="2">
    <source>
        <dbReference type="EMBL" id="EMQ96705.1"/>
    </source>
</evidence>
<dbReference type="AlphaFoldDB" id="M7MP39"/>
<evidence type="ECO:0000256" key="1">
    <source>
        <dbReference type="SAM" id="MobiDB-lite"/>
    </source>
</evidence>
<comment type="caution">
    <text evidence="2">The sequence shown here is derived from an EMBL/GenBank/DDBJ whole genome shotgun (WGS) entry which is preliminary data.</text>
</comment>
<evidence type="ECO:0000313" key="3">
    <source>
        <dbReference type="Proteomes" id="UP000012015"/>
    </source>
</evidence>
<reference evidence="2 3" key="1">
    <citation type="journal article" date="2013" name="Genome Announc.">
        <title>Draft Genome Sequence of Arthrobacter gangotriensis Strain Lz1yT, Isolated from a Penguin Rookery Soil Sample Collected in Antarctica, near the Indian Station Dakshin Gangotri.</title>
        <authorList>
            <person name="Shivaji S."/>
            <person name="Ara S."/>
            <person name="Bandi S."/>
            <person name="Singh A."/>
            <person name="Kumar Pinnaka A."/>
        </authorList>
    </citation>
    <scope>NUCLEOTIDE SEQUENCE [LARGE SCALE GENOMIC DNA]</scope>
    <source>
        <strain evidence="2 3">Lz1y</strain>
    </source>
</reference>
<gene>
    <name evidence="2" type="ORF">ADIAG_03842</name>
</gene>
<organism evidence="2 3">
    <name type="scientific">Paeniglutamicibacter gangotriensis Lz1y</name>
    <dbReference type="NCBI Taxonomy" id="1276920"/>
    <lineage>
        <taxon>Bacteria</taxon>
        <taxon>Bacillati</taxon>
        <taxon>Actinomycetota</taxon>
        <taxon>Actinomycetes</taxon>
        <taxon>Micrococcales</taxon>
        <taxon>Micrococcaceae</taxon>
        <taxon>Paeniglutamicibacter</taxon>
    </lineage>
</organism>
<protein>
    <submittedName>
        <fullName evidence="2">Uncharacterized protein</fullName>
    </submittedName>
</protein>